<feature type="domain" description="N4BP1 first type I KH-domain" evidence="4">
    <location>
        <begin position="162"/>
        <end position="189"/>
    </location>
</feature>
<dbReference type="EMBL" id="KB320541">
    <property type="protein sequence ID" value="ELW69294.1"/>
    <property type="molecule type" value="Genomic_DNA"/>
</dbReference>
<dbReference type="InterPro" id="IPR021869">
    <property type="entry name" value="RNase_Zc3h12_NYN"/>
</dbReference>
<dbReference type="InterPro" id="IPR056578">
    <property type="entry name" value="UBA_N4BP1_C"/>
</dbReference>
<dbReference type="InterPro" id="IPR036612">
    <property type="entry name" value="KH_dom_type_1_sf"/>
</dbReference>
<evidence type="ECO:0000256" key="2">
    <source>
        <dbReference type="SAM" id="MobiDB-lite"/>
    </source>
</evidence>
<dbReference type="GO" id="GO:0005634">
    <property type="term" value="C:nucleus"/>
    <property type="evidence" value="ECO:0007669"/>
    <property type="project" value="TreeGrafter"/>
</dbReference>
<dbReference type="Pfam" id="PF23052">
    <property type="entry name" value="KH_N4BP1_2nd"/>
    <property type="match status" value="2"/>
</dbReference>
<feature type="compositionally biased region" description="Pro residues" evidence="2">
    <location>
        <begin position="461"/>
        <end position="473"/>
    </location>
</feature>
<feature type="domain" description="N4BP1 C-terminal UBA" evidence="6">
    <location>
        <begin position="727"/>
        <end position="772"/>
    </location>
</feature>
<evidence type="ECO:0000259" key="3">
    <source>
        <dbReference type="Pfam" id="PF11977"/>
    </source>
</evidence>
<gene>
    <name evidence="7" type="ORF">TREES_T100007234</name>
</gene>
<feature type="domain" description="N4BP1 second type I KH-domain" evidence="5">
    <location>
        <begin position="190"/>
        <end position="310"/>
    </location>
</feature>
<dbReference type="InterPro" id="IPR051101">
    <property type="entry name" value="ZC3H12/N4BP1_RNase_Reg"/>
</dbReference>
<name>L9L3F7_TUPCH</name>
<dbReference type="SUPFAM" id="SSF54791">
    <property type="entry name" value="Eukaryotic type KH-domain (KH-domain type I)"/>
    <property type="match status" value="2"/>
</dbReference>
<dbReference type="FunFam" id="3.40.50.11980:FF:000001">
    <property type="entry name" value="ZC3H12A isoform 1"/>
    <property type="match status" value="1"/>
</dbReference>
<dbReference type="InParanoid" id="L9L3F7"/>
<accession>L9L3F7</accession>
<dbReference type="AlphaFoldDB" id="L9L3F7"/>
<dbReference type="InterPro" id="IPR056630">
    <property type="entry name" value="KH_N4BP1_2nd"/>
</dbReference>
<feature type="region of interest" description="Disordered" evidence="2">
    <location>
        <begin position="327"/>
        <end position="377"/>
    </location>
</feature>
<dbReference type="Pfam" id="PF23054">
    <property type="entry name" value="UBA_N4BP1_C"/>
    <property type="match status" value="1"/>
</dbReference>
<dbReference type="Pfam" id="PF11977">
    <property type="entry name" value="RNase_Zc3h12a"/>
    <property type="match status" value="1"/>
</dbReference>
<feature type="region of interest" description="Disordered" evidence="2">
    <location>
        <begin position="411"/>
        <end position="506"/>
    </location>
</feature>
<dbReference type="CDD" id="cd22477">
    <property type="entry name" value="KH-I_NYNRIN_like"/>
    <property type="match status" value="2"/>
</dbReference>
<dbReference type="InterPro" id="IPR056629">
    <property type="entry name" value="KH_N4BP1_1st"/>
</dbReference>
<dbReference type="Gene3D" id="3.40.50.11980">
    <property type="match status" value="1"/>
</dbReference>
<evidence type="ECO:0000259" key="6">
    <source>
        <dbReference type="Pfam" id="PF23054"/>
    </source>
</evidence>
<dbReference type="PANTHER" id="PTHR12876">
    <property type="entry name" value="N4BP1-RELATED"/>
    <property type="match status" value="1"/>
</dbReference>
<feature type="compositionally biased region" description="Basic and acidic residues" evidence="2">
    <location>
        <begin position="328"/>
        <end position="340"/>
    </location>
</feature>
<dbReference type="Proteomes" id="UP000011518">
    <property type="component" value="Unassembled WGS sequence"/>
</dbReference>
<dbReference type="GO" id="GO:0036464">
    <property type="term" value="C:cytoplasmic ribonucleoprotein granule"/>
    <property type="evidence" value="ECO:0007669"/>
    <property type="project" value="TreeGrafter"/>
</dbReference>
<dbReference type="STRING" id="246437.L9L3F7"/>
<dbReference type="GO" id="GO:0004521">
    <property type="term" value="F:RNA endonuclease activity"/>
    <property type="evidence" value="ECO:0007669"/>
    <property type="project" value="TreeGrafter"/>
</dbReference>
<feature type="domain" description="N4BP1 first type I KH-domain" evidence="4">
    <location>
        <begin position="12"/>
        <end position="75"/>
    </location>
</feature>
<comment type="similarity">
    <text evidence="1">Belongs to the N4BP1 family.</text>
</comment>
<feature type="region of interest" description="Disordered" evidence="2">
    <location>
        <begin position="691"/>
        <end position="727"/>
    </location>
</feature>
<dbReference type="GO" id="GO:0003729">
    <property type="term" value="F:mRNA binding"/>
    <property type="evidence" value="ECO:0007669"/>
    <property type="project" value="TreeGrafter"/>
</dbReference>
<reference evidence="8" key="2">
    <citation type="journal article" date="2013" name="Nat. Commun.">
        <title>Genome of the Chinese tree shrew.</title>
        <authorList>
            <person name="Fan Y."/>
            <person name="Huang Z.Y."/>
            <person name="Cao C.C."/>
            <person name="Chen C.S."/>
            <person name="Chen Y.X."/>
            <person name="Fan D.D."/>
            <person name="He J."/>
            <person name="Hou H.L."/>
            <person name="Hu L."/>
            <person name="Hu X.T."/>
            <person name="Jiang X.T."/>
            <person name="Lai R."/>
            <person name="Lang Y.S."/>
            <person name="Liang B."/>
            <person name="Liao S.G."/>
            <person name="Mu D."/>
            <person name="Ma Y.Y."/>
            <person name="Niu Y.Y."/>
            <person name="Sun X.Q."/>
            <person name="Xia J.Q."/>
            <person name="Xiao J."/>
            <person name="Xiong Z.Q."/>
            <person name="Xu L."/>
            <person name="Yang L."/>
            <person name="Zhang Y."/>
            <person name="Zhao W."/>
            <person name="Zhao X.D."/>
            <person name="Zheng Y.T."/>
            <person name="Zhou J.M."/>
            <person name="Zhu Y.B."/>
            <person name="Zhang G.J."/>
            <person name="Wang J."/>
            <person name="Yao Y.G."/>
        </authorList>
    </citation>
    <scope>NUCLEOTIDE SEQUENCE [LARGE SCALE GENOMIC DNA]</scope>
</reference>
<evidence type="ECO:0000256" key="1">
    <source>
        <dbReference type="ARBA" id="ARBA00038274"/>
    </source>
</evidence>
<feature type="domain" description="RNase NYN" evidence="3">
    <location>
        <begin position="534"/>
        <end position="686"/>
    </location>
</feature>
<evidence type="ECO:0000259" key="5">
    <source>
        <dbReference type="Pfam" id="PF23052"/>
    </source>
</evidence>
<dbReference type="PANTHER" id="PTHR12876:SF28">
    <property type="entry name" value="PROTEIN KHNYN"/>
    <property type="match status" value="1"/>
</dbReference>
<evidence type="ECO:0000313" key="7">
    <source>
        <dbReference type="EMBL" id="ELW69294.1"/>
    </source>
</evidence>
<proteinExistence type="inferred from homology"/>
<evidence type="ECO:0000259" key="4">
    <source>
        <dbReference type="Pfam" id="PF23050"/>
    </source>
</evidence>
<protein>
    <submittedName>
        <fullName evidence="7">Protein KHNYN</fullName>
    </submittedName>
</protein>
<evidence type="ECO:0000313" key="8">
    <source>
        <dbReference type="Proteomes" id="UP000011518"/>
    </source>
</evidence>
<feature type="compositionally biased region" description="Basic and acidic residues" evidence="2">
    <location>
        <begin position="706"/>
        <end position="727"/>
    </location>
</feature>
<dbReference type="CDD" id="cd09032">
    <property type="entry name" value="KH-I_N4BP1_like_rpt1"/>
    <property type="match status" value="1"/>
</dbReference>
<feature type="compositionally biased region" description="Basic and acidic residues" evidence="2">
    <location>
        <begin position="476"/>
        <end position="485"/>
    </location>
</feature>
<dbReference type="Pfam" id="PF23050">
    <property type="entry name" value="KH_N4BP1_1st"/>
    <property type="match status" value="2"/>
</dbReference>
<reference evidence="8" key="1">
    <citation type="submission" date="2012-07" db="EMBL/GenBank/DDBJ databases">
        <title>Genome of the Chinese tree shrew, a rising model animal genetically related to primates.</title>
        <authorList>
            <person name="Zhang G."/>
            <person name="Fan Y."/>
            <person name="Yao Y."/>
            <person name="Huang Z."/>
        </authorList>
    </citation>
    <scope>NUCLEOTIDE SEQUENCE [LARGE SCALE GENOMIC DNA]</scope>
</reference>
<dbReference type="FunCoup" id="L9L3F7">
    <property type="interactions" value="495"/>
</dbReference>
<sequence length="775" mass="86356">MPTWEAGSLSPDRFAVSAEAENKVRMQQSDVERIFSVRMSVLPKDCPENPHIWLQLEGRRESASRAKEYLKGLCSPEMQDEIHYPPELHCIFLGAQGFFLDCLTWSTSAHLVPGAPGSLVISGLTEAFVMAQSRVEELTERLSWDLLRGPSPAASQNAGVLRGPHIWLQLEGRRESASRAKEYLKGLCSPEMQDEIHYPPELHCIFLGAQGFFLDCLTWSTSAHLVPGAPGSLVISGLTEAFVMAQSRVEELTERLSWDLLRGPSPAASQNAGVLRDFSALLQPWGEAHSEALLRLPLSVQEELLSLVQEAARGQGRSLDWLGAQHQGVRDSPSESKESLDTGFVGWEEPMGRRGESQAGEQEGERKQCGPKQMDLGWKELPGEETWGREVGFRPQLWSGGAGAVGLLKGKAPGKEGVTQETGGLCVQGEPPGAHGPSQRGTHPRGASLHQRLHNGQASPPRVPSPPPAPEPPWHCGDREDRGDKQQTVVRGRGSPWKRGPRGGNLVTGTQRFQEALQDPFTLCLANVPGRPNLRHIVIDGSNVAMVHGLQHYFSSRGIALAVQYFWDRGHRDITVFVPQWRFSKDAKVRESHFLQKLYSLSLLSLTPSRVMDGKRISSYDDRFMVKLAEETDGIIVSNDQFRDLAEESEKWMAIIRERLLPFTFVGNLFMVPDDPLGRNGPTLEEFLKKPARAKGSSKAQHPSKVFKEHGNQQQGREEEKGSVGIRKTRETERLRRQLLEVFWGQDHKVDFILQREPYCRDINQLSEALLSLNF</sequence>
<keyword evidence="8" id="KW-1185">Reference proteome</keyword>
<feature type="domain" description="N4BP1 second type I KH-domain" evidence="5">
    <location>
        <begin position="76"/>
        <end position="151"/>
    </location>
</feature>
<dbReference type="eggNOG" id="KOG3777">
    <property type="taxonomic scope" value="Eukaryota"/>
</dbReference>
<organism evidence="7 8">
    <name type="scientific">Tupaia chinensis</name>
    <name type="common">Chinese tree shrew</name>
    <name type="synonym">Tupaia belangeri chinensis</name>
    <dbReference type="NCBI Taxonomy" id="246437"/>
    <lineage>
        <taxon>Eukaryota</taxon>
        <taxon>Metazoa</taxon>
        <taxon>Chordata</taxon>
        <taxon>Craniata</taxon>
        <taxon>Vertebrata</taxon>
        <taxon>Euteleostomi</taxon>
        <taxon>Mammalia</taxon>
        <taxon>Eutheria</taxon>
        <taxon>Euarchontoglires</taxon>
        <taxon>Scandentia</taxon>
        <taxon>Tupaiidae</taxon>
        <taxon>Tupaia</taxon>
    </lineage>
</organism>